<evidence type="ECO:0000256" key="1">
    <source>
        <dbReference type="ARBA" id="ARBA00004141"/>
    </source>
</evidence>
<dbReference type="PANTHER" id="PTHR31885:SF6">
    <property type="entry name" value="GH04784P"/>
    <property type="match status" value="1"/>
</dbReference>
<feature type="transmembrane region" description="Helical" evidence="6">
    <location>
        <begin position="35"/>
        <end position="54"/>
    </location>
</feature>
<evidence type="ECO:0000256" key="3">
    <source>
        <dbReference type="ARBA" id="ARBA00022692"/>
    </source>
</evidence>
<keyword evidence="8" id="KW-1185">Reference proteome</keyword>
<dbReference type="InterPro" id="IPR012506">
    <property type="entry name" value="TMEM86B-like"/>
</dbReference>
<feature type="transmembrane region" description="Helical" evidence="6">
    <location>
        <begin position="137"/>
        <end position="155"/>
    </location>
</feature>
<evidence type="ECO:0000256" key="4">
    <source>
        <dbReference type="ARBA" id="ARBA00022989"/>
    </source>
</evidence>
<evidence type="ECO:0000256" key="2">
    <source>
        <dbReference type="ARBA" id="ARBA00007375"/>
    </source>
</evidence>
<name>A0ABX2N1Z5_9SPHN</name>
<reference evidence="7 8" key="1">
    <citation type="submission" date="2020-06" db="EMBL/GenBank/DDBJ databases">
        <authorList>
            <person name="Kim S.-J."/>
            <person name="Park S.-J."/>
        </authorList>
    </citation>
    <scope>NUCLEOTIDE SEQUENCE [LARGE SCALE GENOMIC DNA]</scope>
    <source>
        <strain evidence="7 8">SW-151</strain>
    </source>
</reference>
<comment type="similarity">
    <text evidence="2">Belongs to the TMEM86 family.</text>
</comment>
<feature type="transmembrane region" description="Helical" evidence="6">
    <location>
        <begin position="61"/>
        <end position="78"/>
    </location>
</feature>
<organism evidence="7 8">
    <name type="scientific">Parasphingorhabdus flavimaris</name>
    <dbReference type="NCBI Taxonomy" id="266812"/>
    <lineage>
        <taxon>Bacteria</taxon>
        <taxon>Pseudomonadati</taxon>
        <taxon>Pseudomonadota</taxon>
        <taxon>Alphaproteobacteria</taxon>
        <taxon>Sphingomonadales</taxon>
        <taxon>Sphingomonadaceae</taxon>
        <taxon>Parasphingorhabdus</taxon>
    </lineage>
</organism>
<sequence length="228" mass="24863">MPMKSAFAESRPFLLLSLLFGISYFFVKDSNIPGLYLMAWKGAGVGFLAIYALVRLHRLDGKIVGAIMALGAIGDMALEYDLILGAGAFMAGHLVAIAFYSRFRRHQLGFSQKIFAIMLVPLSVLIAWALPSVRADAAGVAVYCLSVAAMAAMAWTSRFSRYQVGAGAVMFLVSDLLIFARMGPMENSVIPELLIWPLYYFGQFMIATGIVRTLRHELAAESADPVHA</sequence>
<evidence type="ECO:0000256" key="6">
    <source>
        <dbReference type="SAM" id="Phobius"/>
    </source>
</evidence>
<keyword evidence="4 6" id="KW-1133">Transmembrane helix</keyword>
<feature type="transmembrane region" description="Helical" evidence="6">
    <location>
        <begin position="114"/>
        <end position="131"/>
    </location>
</feature>
<proteinExistence type="inferred from homology"/>
<dbReference type="PANTHER" id="PTHR31885">
    <property type="entry name" value="GH04784P"/>
    <property type="match status" value="1"/>
</dbReference>
<feature type="transmembrane region" description="Helical" evidence="6">
    <location>
        <begin position="194"/>
        <end position="214"/>
    </location>
</feature>
<protein>
    <submittedName>
        <fullName evidence="7">Lysoplasmalogenase</fullName>
    </submittedName>
</protein>
<dbReference type="Pfam" id="PF07947">
    <property type="entry name" value="YhhN"/>
    <property type="match status" value="1"/>
</dbReference>
<evidence type="ECO:0000313" key="8">
    <source>
        <dbReference type="Proteomes" id="UP000652427"/>
    </source>
</evidence>
<dbReference type="EMBL" id="JABWMH010000002">
    <property type="protein sequence ID" value="NVD27611.1"/>
    <property type="molecule type" value="Genomic_DNA"/>
</dbReference>
<evidence type="ECO:0000313" key="7">
    <source>
        <dbReference type="EMBL" id="NVD27611.1"/>
    </source>
</evidence>
<accession>A0ABX2N1Z5</accession>
<evidence type="ECO:0000256" key="5">
    <source>
        <dbReference type="ARBA" id="ARBA00023136"/>
    </source>
</evidence>
<gene>
    <name evidence="7" type="ORF">HUO14_06800</name>
</gene>
<comment type="subcellular location">
    <subcellularLocation>
        <location evidence="1">Membrane</location>
        <topology evidence="1">Multi-pass membrane protein</topology>
    </subcellularLocation>
</comment>
<keyword evidence="5 6" id="KW-0472">Membrane</keyword>
<keyword evidence="3 6" id="KW-0812">Transmembrane</keyword>
<comment type="caution">
    <text evidence="7">The sequence shown here is derived from an EMBL/GenBank/DDBJ whole genome shotgun (WGS) entry which is preliminary data.</text>
</comment>
<feature type="transmembrane region" description="Helical" evidence="6">
    <location>
        <begin position="84"/>
        <end position="102"/>
    </location>
</feature>
<feature type="transmembrane region" description="Helical" evidence="6">
    <location>
        <begin position="162"/>
        <end position="182"/>
    </location>
</feature>
<dbReference type="Proteomes" id="UP000652427">
    <property type="component" value="Unassembled WGS sequence"/>
</dbReference>